<comment type="caution">
    <text evidence="1">The sequence shown here is derived from an EMBL/GenBank/DDBJ whole genome shotgun (WGS) entry which is preliminary data.</text>
</comment>
<reference evidence="1 2" key="1">
    <citation type="journal article" date="2020" name="ISME J.">
        <title>Comparative genomics reveals insights into cyanobacterial evolution and habitat adaptation.</title>
        <authorList>
            <person name="Chen M.Y."/>
            <person name="Teng W.K."/>
            <person name="Zhao L."/>
            <person name="Hu C.X."/>
            <person name="Zhou Y.K."/>
            <person name="Han B.P."/>
            <person name="Song L.R."/>
            <person name="Shu W.S."/>
        </authorList>
    </citation>
    <scope>NUCLEOTIDE SEQUENCE [LARGE SCALE GENOMIC DNA]</scope>
    <source>
        <strain evidence="1 2">FACHB-1370</strain>
    </source>
</reference>
<dbReference type="EMBL" id="JACJSK010000001">
    <property type="protein sequence ID" value="MBD2542477.1"/>
    <property type="molecule type" value="Genomic_DNA"/>
</dbReference>
<proteinExistence type="predicted"/>
<name>A0ABR8EA58_9CYAN</name>
<gene>
    <name evidence="1" type="primary">yidD</name>
    <name evidence="1" type="ORF">H6G72_01015</name>
</gene>
<evidence type="ECO:0000313" key="1">
    <source>
        <dbReference type="EMBL" id="MBD2542477.1"/>
    </source>
</evidence>
<accession>A0ABR8EA58</accession>
<dbReference type="NCBIfam" id="TIGR00278">
    <property type="entry name" value="membrane protein insertion efficiency factor YidD"/>
    <property type="match status" value="1"/>
</dbReference>
<protein>
    <submittedName>
        <fullName evidence="1">Membrane protein insertion efficiency factor YidD</fullName>
    </submittedName>
</protein>
<dbReference type="SMART" id="SM01234">
    <property type="entry name" value="Haemolytic"/>
    <property type="match status" value="1"/>
</dbReference>
<organism evidence="1 2">
    <name type="scientific">Planktothricoides raciborskii FACHB-1370</name>
    <dbReference type="NCBI Taxonomy" id="2949576"/>
    <lineage>
        <taxon>Bacteria</taxon>
        <taxon>Bacillati</taxon>
        <taxon>Cyanobacteriota</taxon>
        <taxon>Cyanophyceae</taxon>
        <taxon>Oscillatoriophycideae</taxon>
        <taxon>Oscillatoriales</taxon>
        <taxon>Oscillatoriaceae</taxon>
        <taxon>Planktothricoides</taxon>
    </lineage>
</organism>
<dbReference type="InterPro" id="IPR002696">
    <property type="entry name" value="Membr_insert_effic_factor_YidD"/>
</dbReference>
<dbReference type="RefSeq" id="WP_190876882.1">
    <property type="nucleotide sequence ID" value="NZ_JACJSK010000001.1"/>
</dbReference>
<dbReference type="Pfam" id="PF01809">
    <property type="entry name" value="YidD"/>
    <property type="match status" value="1"/>
</dbReference>
<evidence type="ECO:0000313" key="2">
    <source>
        <dbReference type="Proteomes" id="UP000641954"/>
    </source>
</evidence>
<keyword evidence="2" id="KW-1185">Reference proteome</keyword>
<sequence>MNQNTLYQRKRRKHAQENSVAFFQNQANPLDRWTRKKLASSIAVYQRYLSPLKGYSCAHRVLYGGESCSQYVKRMILERGLVDAVFYSRQRFQDCKSAYFILTEKHRNIPLACHGDCCLSGPEHIGHCVA</sequence>
<dbReference type="Proteomes" id="UP000641954">
    <property type="component" value="Unassembled WGS sequence"/>
</dbReference>